<accession>A0ABP1EMG4</accession>
<keyword evidence="1" id="KW-0732">Signal</keyword>
<evidence type="ECO:0000259" key="2">
    <source>
        <dbReference type="Pfam" id="PF01979"/>
    </source>
</evidence>
<dbReference type="RefSeq" id="WP_348712165.1">
    <property type="nucleotide sequence ID" value="NZ_CAXIXY010000004.1"/>
</dbReference>
<dbReference type="InterPro" id="IPR006680">
    <property type="entry name" value="Amidohydro-rel"/>
</dbReference>
<dbReference type="PANTHER" id="PTHR43135">
    <property type="entry name" value="ALPHA-D-RIBOSE 1-METHYLPHOSPHONATE 5-TRIPHOSPHATE DIPHOSPHATASE"/>
    <property type="match status" value="1"/>
</dbReference>
<dbReference type="PANTHER" id="PTHR43135:SF3">
    <property type="entry name" value="ALPHA-D-RIBOSE 1-METHYLPHOSPHONATE 5-TRIPHOSPHATE DIPHOSPHATASE"/>
    <property type="match status" value="1"/>
</dbReference>
<name>A0ABP1EMG4_9FLAO</name>
<evidence type="ECO:0000256" key="1">
    <source>
        <dbReference type="SAM" id="SignalP"/>
    </source>
</evidence>
<proteinExistence type="predicted"/>
<feature type="chain" id="PRO_5045116225" evidence="1">
    <location>
        <begin position="21"/>
        <end position="431"/>
    </location>
</feature>
<feature type="domain" description="Amidohydrolase-related" evidence="2">
    <location>
        <begin position="317"/>
        <end position="392"/>
    </location>
</feature>
<dbReference type="EMBL" id="CAXIXY010000004">
    <property type="protein sequence ID" value="CAL2086224.1"/>
    <property type="molecule type" value="Genomic_DNA"/>
</dbReference>
<dbReference type="SUPFAM" id="SSF51338">
    <property type="entry name" value="Composite domain of metallo-dependent hydrolases"/>
    <property type="match status" value="1"/>
</dbReference>
<sequence length="431" mass="47732">MKKQFIYILLSFLFIGNLSAQQTPAPKQSKKIAIVGATAHIGDGNVIENSLIEFSNGKITFIGKASDKTPEGEVMNYNGKHIYPGFIAANTSLGLAEIDAVRATRDFDEVGGYLPHIRSIIAYNAESKVVESMRPNGVLMAQVAPRGGTISGTSTIVQFDAWNWEDAILKLDDGIHINWPSSFSRGRWWLGEDPALKPNKNYSKAVDRITSYIERAQKYLSGNRSPKDLPFEAMDKLINGNQKLFVHVTGEKPITDVINNCKKLGIKNLVLVNAEGAEKVTDLIKSNNVSVILRRSHRLPNSEDDDYDLPYRMAKILSEKGIVVALGMEGEMERMNTRNLPFYAGTYAAYGLGKEEAVKLITSNAAKILGVDDKVGTLSVGKDATLFVSEGDALDMRTNIILNAFIQGRKISLETHQTKLWKRYANKYKNQ</sequence>
<gene>
    <name evidence="3" type="ORF">T190607A01A_20605</name>
</gene>
<keyword evidence="4" id="KW-1185">Reference proteome</keyword>
<protein>
    <submittedName>
        <fullName evidence="3">Amidohydrolase</fullName>
    </submittedName>
</protein>
<organism evidence="3 4">
    <name type="scientific">Tenacibaculum platacis</name>
    <dbReference type="NCBI Taxonomy" id="3137852"/>
    <lineage>
        <taxon>Bacteria</taxon>
        <taxon>Pseudomonadati</taxon>
        <taxon>Bacteroidota</taxon>
        <taxon>Flavobacteriia</taxon>
        <taxon>Flavobacteriales</taxon>
        <taxon>Flavobacteriaceae</taxon>
        <taxon>Tenacibaculum</taxon>
    </lineage>
</organism>
<dbReference type="Pfam" id="PF01979">
    <property type="entry name" value="Amidohydro_1"/>
    <property type="match status" value="1"/>
</dbReference>
<dbReference type="InterPro" id="IPR032466">
    <property type="entry name" value="Metal_Hydrolase"/>
</dbReference>
<dbReference type="InterPro" id="IPR051781">
    <property type="entry name" value="Metallo-dep_Hydrolase"/>
</dbReference>
<reference evidence="3 4" key="1">
    <citation type="submission" date="2024-05" db="EMBL/GenBank/DDBJ databases">
        <authorList>
            <person name="Duchaud E."/>
        </authorList>
    </citation>
    <scope>NUCLEOTIDE SEQUENCE [LARGE SCALE GENOMIC DNA]</scope>
    <source>
        <strain evidence="3">Ena-SAMPLE-TAB-13-05-2024-13:56:06:370-140302</strain>
    </source>
</reference>
<dbReference type="InterPro" id="IPR011059">
    <property type="entry name" value="Metal-dep_hydrolase_composite"/>
</dbReference>
<dbReference type="SUPFAM" id="SSF51556">
    <property type="entry name" value="Metallo-dependent hydrolases"/>
    <property type="match status" value="1"/>
</dbReference>
<comment type="caution">
    <text evidence="3">The sequence shown here is derived from an EMBL/GenBank/DDBJ whole genome shotgun (WGS) entry which is preliminary data.</text>
</comment>
<dbReference type="Proteomes" id="UP001497416">
    <property type="component" value="Unassembled WGS sequence"/>
</dbReference>
<evidence type="ECO:0000313" key="4">
    <source>
        <dbReference type="Proteomes" id="UP001497416"/>
    </source>
</evidence>
<feature type="signal peptide" evidence="1">
    <location>
        <begin position="1"/>
        <end position="20"/>
    </location>
</feature>
<evidence type="ECO:0000313" key="3">
    <source>
        <dbReference type="EMBL" id="CAL2086224.1"/>
    </source>
</evidence>
<dbReference type="Gene3D" id="3.20.20.140">
    <property type="entry name" value="Metal-dependent hydrolases"/>
    <property type="match status" value="1"/>
</dbReference>